<evidence type="ECO:0000313" key="4">
    <source>
        <dbReference type="EMBL" id="KAK9156250.1"/>
    </source>
</evidence>
<dbReference type="Proteomes" id="UP001417504">
    <property type="component" value="Unassembled WGS sequence"/>
</dbReference>
<name>A0AAP0PVB6_9MAGN</name>
<evidence type="ECO:0000256" key="2">
    <source>
        <dbReference type="ARBA" id="ARBA00022679"/>
    </source>
</evidence>
<proteinExistence type="predicted"/>
<dbReference type="SUPFAM" id="SSF53383">
    <property type="entry name" value="PLP-dependent transferases"/>
    <property type="match status" value="1"/>
</dbReference>
<keyword evidence="2" id="KW-0808">Transferase</keyword>
<keyword evidence="1" id="KW-0032">Aminotransferase</keyword>
<dbReference type="GO" id="GO:0009102">
    <property type="term" value="P:biotin biosynthetic process"/>
    <property type="evidence" value="ECO:0007669"/>
    <property type="project" value="TreeGrafter"/>
</dbReference>
<dbReference type="InterPro" id="IPR015422">
    <property type="entry name" value="PyrdxlP-dep_Trfase_small"/>
</dbReference>
<dbReference type="Gene3D" id="3.90.1150.10">
    <property type="entry name" value="Aspartate Aminotransferase, domain 1"/>
    <property type="match status" value="1"/>
</dbReference>
<dbReference type="GO" id="GO:0004015">
    <property type="term" value="F:adenosylmethionine-8-amino-7-oxononanoate transaminase activity"/>
    <property type="evidence" value="ECO:0007669"/>
    <property type="project" value="TreeGrafter"/>
</dbReference>
<dbReference type="GO" id="GO:0030170">
    <property type="term" value="F:pyridoxal phosphate binding"/>
    <property type="evidence" value="ECO:0007669"/>
    <property type="project" value="InterPro"/>
</dbReference>
<dbReference type="AlphaFoldDB" id="A0AAP0PVB6"/>
<comment type="caution">
    <text evidence="4">The sequence shown here is derived from an EMBL/GenBank/DDBJ whole genome shotgun (WGS) entry which is preliminary data.</text>
</comment>
<dbReference type="Gene3D" id="3.40.640.10">
    <property type="entry name" value="Type I PLP-dependent aspartate aminotransferase-like (Major domain)"/>
    <property type="match status" value="1"/>
</dbReference>
<dbReference type="PANTHER" id="PTHR42684:SF3">
    <property type="entry name" value="ADENOSYLMETHIONINE-8-AMINO-7-OXONONANOATE AMINOTRANSFERASE"/>
    <property type="match status" value="1"/>
</dbReference>
<evidence type="ECO:0000313" key="5">
    <source>
        <dbReference type="Proteomes" id="UP001417504"/>
    </source>
</evidence>
<dbReference type="InterPro" id="IPR015421">
    <property type="entry name" value="PyrdxlP-dep_Trfase_major"/>
</dbReference>
<evidence type="ECO:0000256" key="1">
    <source>
        <dbReference type="ARBA" id="ARBA00022576"/>
    </source>
</evidence>
<dbReference type="EMBL" id="JBBNAE010000001">
    <property type="protein sequence ID" value="KAK9156250.1"/>
    <property type="molecule type" value="Genomic_DNA"/>
</dbReference>
<sequence>MSIGAVLVSPEISEVINSLSNKLGSFSHGFTYSGHPVSCVVALEAIKIYKERNIIEQVKSISPRLQDGIKAFSNSPIIGEIRSTGLVVVTEFTNNKSRSDLFPPEWGVGAIFGSKCEKRGMLVRVSGDTIMMAPSLIISPIDRS</sequence>
<accession>A0AAP0PVB6</accession>
<organism evidence="4 5">
    <name type="scientific">Stephania japonica</name>
    <dbReference type="NCBI Taxonomy" id="461633"/>
    <lineage>
        <taxon>Eukaryota</taxon>
        <taxon>Viridiplantae</taxon>
        <taxon>Streptophyta</taxon>
        <taxon>Embryophyta</taxon>
        <taxon>Tracheophyta</taxon>
        <taxon>Spermatophyta</taxon>
        <taxon>Magnoliopsida</taxon>
        <taxon>Ranunculales</taxon>
        <taxon>Menispermaceae</taxon>
        <taxon>Menispermoideae</taxon>
        <taxon>Cissampelideae</taxon>
        <taxon>Stephania</taxon>
    </lineage>
</organism>
<dbReference type="GO" id="GO:0009448">
    <property type="term" value="P:gamma-aminobutyric acid metabolic process"/>
    <property type="evidence" value="ECO:0007669"/>
    <property type="project" value="TreeGrafter"/>
</dbReference>
<evidence type="ECO:0000256" key="3">
    <source>
        <dbReference type="ARBA" id="ARBA00022898"/>
    </source>
</evidence>
<reference evidence="4 5" key="1">
    <citation type="submission" date="2024-01" db="EMBL/GenBank/DDBJ databases">
        <title>Genome assemblies of Stephania.</title>
        <authorList>
            <person name="Yang L."/>
        </authorList>
    </citation>
    <scope>NUCLEOTIDE SEQUENCE [LARGE SCALE GENOMIC DNA]</scope>
    <source>
        <strain evidence="4">QJT</strain>
        <tissue evidence="4">Leaf</tissue>
    </source>
</reference>
<dbReference type="InterPro" id="IPR005814">
    <property type="entry name" value="Aminotrans_3"/>
</dbReference>
<dbReference type="InterPro" id="IPR015424">
    <property type="entry name" value="PyrdxlP-dep_Trfase"/>
</dbReference>
<dbReference type="Pfam" id="PF00202">
    <property type="entry name" value="Aminotran_3"/>
    <property type="match status" value="1"/>
</dbReference>
<keyword evidence="5" id="KW-1185">Reference proteome</keyword>
<protein>
    <submittedName>
        <fullName evidence="4">Uncharacterized protein</fullName>
    </submittedName>
</protein>
<dbReference type="PANTHER" id="PTHR42684">
    <property type="entry name" value="ADENOSYLMETHIONINE-8-AMINO-7-OXONONANOATE AMINOTRANSFERASE"/>
    <property type="match status" value="1"/>
</dbReference>
<keyword evidence="3" id="KW-0663">Pyridoxal phosphate</keyword>
<gene>
    <name evidence="4" type="ORF">Sjap_003730</name>
</gene>